<evidence type="ECO:0000256" key="2">
    <source>
        <dbReference type="ARBA" id="ARBA00022801"/>
    </source>
</evidence>
<dbReference type="KEGG" id="kal:KALB_8827"/>
<dbReference type="InterPro" id="IPR017853">
    <property type="entry name" value="GH"/>
</dbReference>
<dbReference type="InterPro" id="IPR001360">
    <property type="entry name" value="Glyco_hydro_1"/>
</dbReference>
<dbReference type="AlphaFoldDB" id="W5WLV7"/>
<dbReference type="SUPFAM" id="SSF51445">
    <property type="entry name" value="(Trans)glycosidases"/>
    <property type="match status" value="1"/>
</dbReference>
<dbReference type="Pfam" id="PF00232">
    <property type="entry name" value="Glyco_hydro_1"/>
    <property type="match status" value="2"/>
</dbReference>
<evidence type="ECO:0000256" key="1">
    <source>
        <dbReference type="ARBA" id="ARBA00010838"/>
    </source>
</evidence>
<sequence>MSGFPGSFWWGTAASATQTEGAAPASDWRAWELAGRAPESGDGNGFATRYREDFALLAGWGLTHHRLSLDWARLEPVRGQYDRAAVEYYREVLAAGRSAGLRIWVCLLHSVLPRWFAEAGGFLAPDASQVWARHVDFVADTFGDLVFGWKPVNAPASFAARRYLTDQFPPGHVSRQEFAAALRAVHLATVHAALRLRGGGQPVASVHALAPISPADPSPGAADAARALDGVVWGSWLALARSDAFAEAFDHYGFSYYYAMAVDAAGGLHPHPSGLPVGPQGYVRWAEGLGLVLRRLGEELPGRSFLVSELGWGGTDDLARTKYLRAALAEVRGALGRGLDLRGVFFWTGIDNYEWLHGHRVQYGLFDLGRQPRGSAHAIREIITRT</sequence>
<comment type="similarity">
    <text evidence="1 4">Belongs to the glycosyl hydrolase 1 family.</text>
</comment>
<dbReference type="GO" id="GO:0008422">
    <property type="term" value="F:beta-glucosidase activity"/>
    <property type="evidence" value="ECO:0007669"/>
    <property type="project" value="TreeGrafter"/>
</dbReference>
<name>W5WLV7_9PSEU</name>
<evidence type="ECO:0000313" key="5">
    <source>
        <dbReference type="EMBL" id="AHI02184.1"/>
    </source>
</evidence>
<protein>
    <recommendedName>
        <fullName evidence="7">Beta-glucosidase</fullName>
    </recommendedName>
</protein>
<dbReference type="PANTHER" id="PTHR10353:SF209">
    <property type="entry name" value="GALACTOLIPID GALACTOSYLTRANSFERASE SFR2, CHLOROPLASTIC"/>
    <property type="match status" value="1"/>
</dbReference>
<evidence type="ECO:0000313" key="6">
    <source>
        <dbReference type="Proteomes" id="UP000019225"/>
    </source>
</evidence>
<proteinExistence type="inferred from homology"/>
<dbReference type="EMBL" id="CP007155">
    <property type="protein sequence ID" value="AHI02184.1"/>
    <property type="molecule type" value="Genomic_DNA"/>
</dbReference>
<accession>W5WLV7</accession>
<reference evidence="5 6" key="1">
    <citation type="journal article" date="2014" name="BMC Genomics">
        <title>Complete genome sequence of producer of the glycopeptide antibiotic Aculeximycin Kutzneria albida DSM 43870T, a representative of minor genus of Pseudonocardiaceae.</title>
        <authorList>
            <person name="Rebets Y."/>
            <person name="Tokovenko B."/>
            <person name="Lushchyk I."/>
            <person name="Ruckert C."/>
            <person name="Zaburannyi N."/>
            <person name="Bechthold A."/>
            <person name="Kalinowski J."/>
            <person name="Luzhetskyy A."/>
        </authorList>
    </citation>
    <scope>NUCLEOTIDE SEQUENCE [LARGE SCALE GENOMIC DNA]</scope>
    <source>
        <strain evidence="5">DSM 43870</strain>
    </source>
</reference>
<dbReference type="Proteomes" id="UP000019225">
    <property type="component" value="Chromosome"/>
</dbReference>
<dbReference type="OrthoDB" id="9765195at2"/>
<keyword evidence="3" id="KW-0326">Glycosidase</keyword>
<dbReference type="RefSeq" id="WP_025361959.1">
    <property type="nucleotide sequence ID" value="NZ_CP007155.1"/>
</dbReference>
<dbReference type="eggNOG" id="COG2723">
    <property type="taxonomic scope" value="Bacteria"/>
</dbReference>
<dbReference type="STRING" id="1449976.KALB_8827"/>
<dbReference type="GO" id="GO:0005975">
    <property type="term" value="P:carbohydrate metabolic process"/>
    <property type="evidence" value="ECO:0007669"/>
    <property type="project" value="InterPro"/>
</dbReference>
<dbReference type="PANTHER" id="PTHR10353">
    <property type="entry name" value="GLYCOSYL HYDROLASE"/>
    <property type="match status" value="1"/>
</dbReference>
<organism evidence="5 6">
    <name type="scientific">Kutzneria albida DSM 43870</name>
    <dbReference type="NCBI Taxonomy" id="1449976"/>
    <lineage>
        <taxon>Bacteria</taxon>
        <taxon>Bacillati</taxon>
        <taxon>Actinomycetota</taxon>
        <taxon>Actinomycetes</taxon>
        <taxon>Pseudonocardiales</taxon>
        <taxon>Pseudonocardiaceae</taxon>
        <taxon>Kutzneria</taxon>
    </lineage>
</organism>
<dbReference type="Gene3D" id="3.20.20.80">
    <property type="entry name" value="Glycosidases"/>
    <property type="match status" value="1"/>
</dbReference>
<keyword evidence="2" id="KW-0378">Hydrolase</keyword>
<keyword evidence="6" id="KW-1185">Reference proteome</keyword>
<gene>
    <name evidence="5" type="ORF">KALB_8827</name>
</gene>
<evidence type="ECO:0000256" key="4">
    <source>
        <dbReference type="RuleBase" id="RU003690"/>
    </source>
</evidence>
<evidence type="ECO:0000256" key="3">
    <source>
        <dbReference type="ARBA" id="ARBA00023295"/>
    </source>
</evidence>
<evidence type="ECO:0008006" key="7">
    <source>
        <dbReference type="Google" id="ProtNLM"/>
    </source>
</evidence>
<dbReference type="HOGENOM" id="CLU_001859_1_3_11"/>
<dbReference type="PRINTS" id="PR00131">
    <property type="entry name" value="GLHYDRLASE1"/>
</dbReference>